<feature type="compositionally biased region" description="Low complexity" evidence="1">
    <location>
        <begin position="281"/>
        <end position="298"/>
    </location>
</feature>
<evidence type="ECO:0000313" key="3">
    <source>
        <dbReference type="Proteomes" id="UP000030106"/>
    </source>
</evidence>
<dbReference type="OrthoDB" id="4925544at2759"/>
<feature type="region of interest" description="Disordered" evidence="1">
    <location>
        <begin position="1"/>
        <end position="68"/>
    </location>
</feature>
<gene>
    <name evidence="2" type="ORF">BBAD15_g10019</name>
</gene>
<dbReference type="AlphaFoldDB" id="A0A0A2VB38"/>
<dbReference type="HOGENOM" id="CLU_430823_0_0_1"/>
<reference evidence="2 3" key="1">
    <citation type="submission" date="2012-10" db="EMBL/GenBank/DDBJ databases">
        <title>Genome sequencing and analysis of entomopathogenic fungi Beauveria bassiana D1-5.</title>
        <authorList>
            <person name="Li Q."/>
            <person name="Wang L."/>
            <person name="Zhang Z."/>
            <person name="Wang Q."/>
            <person name="Ren J."/>
            <person name="Wang M."/>
            <person name="Xu W."/>
            <person name="Wang J."/>
            <person name="Lu Y."/>
            <person name="Du Q."/>
            <person name="Sun Z."/>
        </authorList>
    </citation>
    <scope>NUCLEOTIDE SEQUENCE [LARGE SCALE GENOMIC DNA]</scope>
    <source>
        <strain evidence="2 3">D1-5</strain>
    </source>
</reference>
<name>A0A0A2VB38_BEABA</name>
<dbReference type="Proteomes" id="UP000030106">
    <property type="component" value="Unassembled WGS sequence"/>
</dbReference>
<dbReference type="eggNOG" id="ENOG502S0CM">
    <property type="taxonomic scope" value="Eukaryota"/>
</dbReference>
<dbReference type="EMBL" id="ANFO01001018">
    <property type="protein sequence ID" value="KGQ04728.1"/>
    <property type="molecule type" value="Genomic_DNA"/>
</dbReference>
<evidence type="ECO:0000256" key="1">
    <source>
        <dbReference type="SAM" id="MobiDB-lite"/>
    </source>
</evidence>
<feature type="compositionally biased region" description="Polar residues" evidence="1">
    <location>
        <begin position="1"/>
        <end position="15"/>
    </location>
</feature>
<accession>A0A0A2VB38</accession>
<feature type="region of interest" description="Disordered" evidence="1">
    <location>
        <begin position="281"/>
        <end position="301"/>
    </location>
</feature>
<sequence>MGQQDTPIPSTSPSLKTRRDTQIFSPLPRPSLQQDSQDSQDSQDPPLSFSEPTLRFPRPQGNQSLAHWISSSDPDIMHVTSAQVEDAGLSESTYELIGCTDSESQDGNYTDNISESVGSLEFHRPDDVVSLAGTEHTCDEESVADAHEETFLSRSPGLDYLQMQHPITADDADDDDNSSRASLEYADNSLRTPSILTPEASRYIGPQDESFKARFPTGWLLWTYGVSDSITQLVFAALPGLLTLIAVALVFHTVVPGTENVSQPNVSSITSTIAKTPFFPSFTQSQQPNTTPPSSSTSGVALIPLQGSPDEGLFRSRKPTVSFTPHGKNDVLIHVARDVRDTWMSNSCLNVTVLRSTQELEFSLFAVEDGILVRFPRREAYGVVNLSVKSKCRPKIEKAIKVHFGKGIIVDAFERTKSLAQDLSELVPVAAHEAGRCLAGAGRVLEHASESFAHAWLVGTERAQDLLINANIGTARPLINSVSQIWRETLELLRENTDIPEKYRKSIYSVRNAQTQLRLGLLDAQVSARMWWLKFQGKDDEYRTYASKAQVYLQNKRESAKELLQKLQSSGMKARA</sequence>
<proteinExistence type="predicted"/>
<comment type="caution">
    <text evidence="2">The sequence shown here is derived from an EMBL/GenBank/DDBJ whole genome shotgun (WGS) entry which is preliminary data.</text>
</comment>
<protein>
    <submittedName>
        <fullName evidence="2">Uncharacterized protein</fullName>
    </submittedName>
</protein>
<dbReference type="STRING" id="1245745.A0A0A2VB38"/>
<evidence type="ECO:0000313" key="2">
    <source>
        <dbReference type="EMBL" id="KGQ04728.1"/>
    </source>
</evidence>
<organism evidence="2 3">
    <name type="scientific">Beauveria bassiana D1-5</name>
    <dbReference type="NCBI Taxonomy" id="1245745"/>
    <lineage>
        <taxon>Eukaryota</taxon>
        <taxon>Fungi</taxon>
        <taxon>Dikarya</taxon>
        <taxon>Ascomycota</taxon>
        <taxon>Pezizomycotina</taxon>
        <taxon>Sordariomycetes</taxon>
        <taxon>Hypocreomycetidae</taxon>
        <taxon>Hypocreales</taxon>
        <taxon>Cordycipitaceae</taxon>
        <taxon>Beauveria</taxon>
    </lineage>
</organism>
<feature type="compositionally biased region" description="Low complexity" evidence="1">
    <location>
        <begin position="30"/>
        <end position="48"/>
    </location>
</feature>